<keyword evidence="2" id="KW-1185">Reference proteome</keyword>
<evidence type="ECO:0000313" key="1">
    <source>
        <dbReference type="EMBL" id="GBN09845.1"/>
    </source>
</evidence>
<sequence length="97" mass="10806">MPVTFTMVNSCVRPLDSLSPEIHNVTLLPLVFRFGSLLAQNAQQYTNNVFVDVARHQNIGATSWRYRKSSCDDGHISLRTLTKVAILVCSKLATNLT</sequence>
<comment type="caution">
    <text evidence="1">The sequence shown here is derived from an EMBL/GenBank/DDBJ whole genome shotgun (WGS) entry which is preliminary data.</text>
</comment>
<reference evidence="1 2" key="1">
    <citation type="journal article" date="2019" name="Sci. Rep.">
        <title>Orb-weaving spider Araneus ventricosus genome elucidates the spidroin gene catalogue.</title>
        <authorList>
            <person name="Kono N."/>
            <person name="Nakamura H."/>
            <person name="Ohtoshi R."/>
            <person name="Moran D.A.P."/>
            <person name="Shinohara A."/>
            <person name="Yoshida Y."/>
            <person name="Fujiwara M."/>
            <person name="Mori M."/>
            <person name="Tomita M."/>
            <person name="Arakawa K."/>
        </authorList>
    </citation>
    <scope>NUCLEOTIDE SEQUENCE [LARGE SCALE GENOMIC DNA]</scope>
</reference>
<dbReference type="EMBL" id="BGPR01005399">
    <property type="protein sequence ID" value="GBN09845.1"/>
    <property type="molecule type" value="Genomic_DNA"/>
</dbReference>
<proteinExistence type="predicted"/>
<protein>
    <submittedName>
        <fullName evidence="1">Uncharacterized protein</fullName>
    </submittedName>
</protein>
<evidence type="ECO:0000313" key="2">
    <source>
        <dbReference type="Proteomes" id="UP000499080"/>
    </source>
</evidence>
<gene>
    <name evidence="1" type="ORF">AVEN_239724_1</name>
</gene>
<organism evidence="1 2">
    <name type="scientific">Araneus ventricosus</name>
    <name type="common">Orbweaver spider</name>
    <name type="synonym">Epeira ventricosa</name>
    <dbReference type="NCBI Taxonomy" id="182803"/>
    <lineage>
        <taxon>Eukaryota</taxon>
        <taxon>Metazoa</taxon>
        <taxon>Ecdysozoa</taxon>
        <taxon>Arthropoda</taxon>
        <taxon>Chelicerata</taxon>
        <taxon>Arachnida</taxon>
        <taxon>Araneae</taxon>
        <taxon>Araneomorphae</taxon>
        <taxon>Entelegynae</taxon>
        <taxon>Araneoidea</taxon>
        <taxon>Araneidae</taxon>
        <taxon>Araneus</taxon>
    </lineage>
</organism>
<name>A0A4Y2L5A8_ARAVE</name>
<accession>A0A4Y2L5A8</accession>
<dbReference type="AlphaFoldDB" id="A0A4Y2L5A8"/>
<dbReference type="Proteomes" id="UP000499080">
    <property type="component" value="Unassembled WGS sequence"/>
</dbReference>